<dbReference type="Gene3D" id="3.30.420.280">
    <property type="match status" value="1"/>
</dbReference>
<dbReference type="PANTHER" id="PTHR39184">
    <property type="match status" value="1"/>
</dbReference>
<dbReference type="InterPro" id="IPR035413">
    <property type="entry name" value="Terminase_L_C"/>
</dbReference>
<dbReference type="HOGENOM" id="CLU_563546_0_0_10"/>
<sequence>MSNRGEHIAAAKAELERREARCELARRSFAEAVKLWKEGYSMQWFHELICAQLQAVQERKIQKLMIFVPPQHGKSELSTRKFPAWVLGKDPDQKMVLGTYSASLAAGFNRDIQKVMGTKAYQETFPGTVLPGRGEGVANTEQFEILGHEGGLVSVGRGGSLTGKPADLGIIDDPLKDRQEAQSPVIREALWSWYQDVFETRLHNGSAQVLIQTRWDEEDLGGRLLVRDGYYDALTNPTGWTVISLPGLRTEAPNPLDPRQVGEALWPERHSREKLEKVKKDNELTFNSLYQQDPRPSTEALVYPNWQPIDRIPPCEQVYYGKDFGYSNDPTTLVKIHQNGNKLYLEECYYKVGLTNRQIVQHMHAVGVGPYDPVYADSAEPKSIDDLKQGFWQEDGTFQAGFNVIPAEKGPDSLLAGINKLKEFEVYYHVNSHNLAREQKRYQWVMMNGKATNVPIDSNNHLLDGVRYAVFTRFRKPDRWFGAS</sequence>
<dbReference type="PATRIC" id="fig|1166018.3.peg.886"/>
<gene>
    <name evidence="2" type="primary">dnaK</name>
    <name evidence="2" type="ORF">FAES_3935</name>
</gene>
<dbReference type="eggNOG" id="COG1783">
    <property type="taxonomic scope" value="Bacteria"/>
</dbReference>
<evidence type="ECO:0000313" key="3">
    <source>
        <dbReference type="Proteomes" id="UP000011058"/>
    </source>
</evidence>
<dbReference type="Proteomes" id="UP000011058">
    <property type="component" value="Chromosome"/>
</dbReference>
<proteinExistence type="predicted"/>
<reference evidence="2 3" key="1">
    <citation type="journal article" date="2012" name="J. Bacteriol.">
        <title>Genome Sequence of Fibrella aestuarina BUZ 2T, a Filamentous Marine Bacterium.</title>
        <authorList>
            <person name="Filippini M."/>
            <person name="Qi W."/>
            <person name="Blom J."/>
            <person name="Goesmann A."/>
            <person name="Smits T.H."/>
            <person name="Bagheri H.C."/>
        </authorList>
    </citation>
    <scope>NUCLEOTIDE SEQUENCE [LARGE SCALE GENOMIC DNA]</scope>
    <source>
        <strain evidence="3">BUZ 2T</strain>
    </source>
</reference>
<organism evidence="2 3">
    <name type="scientific">Fibrella aestuarina BUZ 2</name>
    <dbReference type="NCBI Taxonomy" id="1166018"/>
    <lineage>
        <taxon>Bacteria</taxon>
        <taxon>Pseudomonadati</taxon>
        <taxon>Bacteroidota</taxon>
        <taxon>Cytophagia</taxon>
        <taxon>Cytophagales</taxon>
        <taxon>Spirosomataceae</taxon>
        <taxon>Fibrella</taxon>
    </lineage>
</organism>
<protein>
    <submittedName>
        <fullName evidence="2">Phage uncharacterized protein</fullName>
    </submittedName>
</protein>
<evidence type="ECO:0000313" key="2">
    <source>
        <dbReference type="EMBL" id="CCH01941.1"/>
    </source>
</evidence>
<dbReference type="OrthoDB" id="9768556at2"/>
<dbReference type="EMBL" id="HE796683">
    <property type="protein sequence ID" value="CCH01941.1"/>
    <property type="molecule type" value="Genomic_DNA"/>
</dbReference>
<name>I0KCT8_9BACT</name>
<dbReference type="Pfam" id="PF17288">
    <property type="entry name" value="Terminase_3C"/>
    <property type="match status" value="1"/>
</dbReference>
<dbReference type="STRING" id="1166018.FAES_3935"/>
<dbReference type="InterPro" id="IPR052380">
    <property type="entry name" value="Viral_DNA_packaging_terminase"/>
</dbReference>
<dbReference type="RefSeq" id="WP_015333040.1">
    <property type="nucleotide sequence ID" value="NC_020054.1"/>
</dbReference>
<evidence type="ECO:0000259" key="1">
    <source>
        <dbReference type="Pfam" id="PF17288"/>
    </source>
</evidence>
<keyword evidence="3" id="KW-1185">Reference proteome</keyword>
<dbReference type="Pfam" id="PF03237">
    <property type="entry name" value="Terminase_6N"/>
    <property type="match status" value="1"/>
</dbReference>
<dbReference type="PANTHER" id="PTHR39184:SF1">
    <property type="entry name" value="PBSX PHAGE TERMINASE LARGE SUBUNIT"/>
    <property type="match status" value="1"/>
</dbReference>
<dbReference type="KEGG" id="fae:FAES_3935"/>
<dbReference type="AlphaFoldDB" id="I0KCT8"/>
<feature type="domain" description="Phage terminase large subunit C-terminal" evidence="1">
    <location>
        <begin position="323"/>
        <end position="470"/>
    </location>
</feature>
<dbReference type="eggNOG" id="COG5410">
    <property type="taxonomic scope" value="Bacteria"/>
</dbReference>
<accession>I0KCT8</accession>